<dbReference type="GO" id="GO:0004252">
    <property type="term" value="F:serine-type endopeptidase activity"/>
    <property type="evidence" value="ECO:0007669"/>
    <property type="project" value="UniProtKB-EC"/>
</dbReference>
<evidence type="ECO:0000256" key="1">
    <source>
        <dbReference type="ARBA" id="ARBA00001070"/>
    </source>
</evidence>
<dbReference type="GO" id="GO:0070012">
    <property type="term" value="F:oligopeptidase activity"/>
    <property type="evidence" value="ECO:0007669"/>
    <property type="project" value="TreeGrafter"/>
</dbReference>
<reference evidence="10 11" key="1">
    <citation type="journal article" date="2014" name="PLoS Genet.">
        <title>Phylogenetically driven sequencing of extremely halophilic archaea reveals strategies for static and dynamic osmo-response.</title>
        <authorList>
            <person name="Becker E.A."/>
            <person name="Seitzer P.M."/>
            <person name="Tritt A."/>
            <person name="Larsen D."/>
            <person name="Krusor M."/>
            <person name="Yao A.I."/>
            <person name="Wu D."/>
            <person name="Madern D."/>
            <person name="Eisen J.A."/>
            <person name="Darling A.E."/>
            <person name="Facciotti M.T."/>
        </authorList>
    </citation>
    <scope>NUCLEOTIDE SEQUENCE [LARGE SCALE GENOMIC DNA]</scope>
    <source>
        <strain evidence="10 11">ATCC 700873</strain>
    </source>
</reference>
<evidence type="ECO:0000259" key="8">
    <source>
        <dbReference type="Pfam" id="PF00326"/>
    </source>
</evidence>
<comment type="caution">
    <text evidence="10">The sequence shown here is derived from an EMBL/GenBank/DDBJ whole genome shotgun (WGS) entry which is preliminary data.</text>
</comment>
<dbReference type="SUPFAM" id="SSF53474">
    <property type="entry name" value="alpha/beta-Hydrolases"/>
    <property type="match status" value="1"/>
</dbReference>
<keyword evidence="4" id="KW-0645">Protease</keyword>
<evidence type="ECO:0000256" key="3">
    <source>
        <dbReference type="ARBA" id="ARBA00011897"/>
    </source>
</evidence>
<dbReference type="OrthoDB" id="31240at2157"/>
<dbReference type="PANTHER" id="PTHR42881:SF2">
    <property type="entry name" value="PROLYL ENDOPEPTIDASE"/>
    <property type="match status" value="1"/>
</dbReference>
<dbReference type="PRINTS" id="PR00862">
    <property type="entry name" value="PROLIGOPTASE"/>
</dbReference>
<evidence type="ECO:0000313" key="11">
    <source>
        <dbReference type="Proteomes" id="UP000011689"/>
    </source>
</evidence>
<dbReference type="InterPro" id="IPR023302">
    <property type="entry name" value="Pept_S9A_N"/>
</dbReference>
<evidence type="ECO:0000256" key="4">
    <source>
        <dbReference type="ARBA" id="ARBA00022670"/>
    </source>
</evidence>
<dbReference type="EC" id="3.4.21.26" evidence="3"/>
<dbReference type="EMBL" id="AOJO01000059">
    <property type="protein sequence ID" value="ELZ53479.1"/>
    <property type="molecule type" value="Genomic_DNA"/>
</dbReference>
<evidence type="ECO:0000256" key="2">
    <source>
        <dbReference type="ARBA" id="ARBA00005228"/>
    </source>
</evidence>
<sequence length="724" mass="79437">MSRQSAPAPSPPATRREVVTETLHGVEVDDPYRWLEGDDETVREWTDAQNDHVDAVLDDDRRDRLRPRFDDLVEVADYGPITVREDRYFATVREPGADHARLVVRGAPDGEDRVLVDPNAWAANRDDDRPPRSMAWYVPSHDGDRVAVGVTEGGDENYDVRVLSVPDPSETAPNADATDGYGAGVEEVAVFPERGRVNANSLAWEADGEGLVYVATGGAADGAQMDKEIRRFRFADGPESEEVLLEHDDQHVWPRVTVDPDSGLLAVAFSEMVGGTEWYVRVDGDLRPVLTDTDAETSVRFHDGTAFVSTDHEAPRRRLLTCSVERFREGDLSFDECREVLPEGEGILRSAVPTPDRLLVHRQRDAHSRLSVHDRDGAHLRDVSLPDYCSVTWVSAARDAPEAFFGVTGFDRPPAVRGLDLADRAGGDPDEDDSGEAAPAESTAIDSVDLSVPDDLVVEQRFVDSTDGASVPVFVCYREGVEVDGPRPTLLYGYGGFRNSVTPSFGRFRLPFLADGGAFAAVCARGGYEYGEPWHEAGMLAEKQHTFDDFITAGEALCESGLTDSDRLAVAGGSNGGLSVGAVVTQRPDLWAAAQCAVPLLDMLRFHRFLLGESWTTEYGHPEDPEAFEYLRAYSPYHNVDPDETYPPVYFTTAASDTRVHPSHARKMTASLQHEAEGGPFLLRTKSETGHGVGKPTSMIVDEQTDSWAFLYERLDVEPSGGNE</sequence>
<dbReference type="InterPro" id="IPR051167">
    <property type="entry name" value="Prolyl_oligopep/macrocyclase"/>
</dbReference>
<evidence type="ECO:0000256" key="6">
    <source>
        <dbReference type="ARBA" id="ARBA00022825"/>
    </source>
</evidence>
<feature type="region of interest" description="Disordered" evidence="7">
    <location>
        <begin position="1"/>
        <end position="22"/>
    </location>
</feature>
<dbReference type="PATRIC" id="fig|1227481.4.peg.2581"/>
<dbReference type="GeneID" id="72712155"/>
<keyword evidence="5" id="KW-0378">Hydrolase</keyword>
<name>M0F4A2_9EURY</name>
<dbReference type="SUPFAM" id="SSF50993">
    <property type="entry name" value="Peptidase/esterase 'gauge' domain"/>
    <property type="match status" value="1"/>
</dbReference>
<keyword evidence="6" id="KW-0720">Serine protease</keyword>
<protein>
    <recommendedName>
        <fullName evidence="3">prolyl oligopeptidase</fullName>
        <ecNumber evidence="3">3.4.21.26</ecNumber>
    </recommendedName>
</protein>
<dbReference type="STRING" id="1227481.C467_13063"/>
<keyword evidence="11" id="KW-1185">Reference proteome</keyword>
<comment type="catalytic activity">
    <reaction evidence="1">
        <text>Hydrolysis of Pro-|-Xaa &gt;&gt; Ala-|-Xaa in oligopeptides.</text>
        <dbReference type="EC" id="3.4.21.26"/>
    </reaction>
</comment>
<dbReference type="Gene3D" id="2.130.10.120">
    <property type="entry name" value="Prolyl oligopeptidase, N-terminal domain"/>
    <property type="match status" value="1"/>
</dbReference>
<dbReference type="GO" id="GO:0006508">
    <property type="term" value="P:proteolysis"/>
    <property type="evidence" value="ECO:0007669"/>
    <property type="project" value="UniProtKB-KW"/>
</dbReference>
<dbReference type="InterPro" id="IPR029058">
    <property type="entry name" value="AB_hydrolase_fold"/>
</dbReference>
<organism evidence="10 11">
    <name type="scientific">Halorubrum hochstenium ATCC 700873</name>
    <dbReference type="NCBI Taxonomy" id="1227481"/>
    <lineage>
        <taxon>Archaea</taxon>
        <taxon>Methanobacteriati</taxon>
        <taxon>Methanobacteriota</taxon>
        <taxon>Stenosarchaea group</taxon>
        <taxon>Halobacteria</taxon>
        <taxon>Halobacteriales</taxon>
        <taxon>Haloferacaceae</taxon>
        <taxon>Halorubrum</taxon>
    </lineage>
</organism>
<gene>
    <name evidence="10" type="ORF">C467_13063</name>
</gene>
<evidence type="ECO:0000256" key="7">
    <source>
        <dbReference type="SAM" id="MobiDB-lite"/>
    </source>
</evidence>
<dbReference type="Proteomes" id="UP000011689">
    <property type="component" value="Unassembled WGS sequence"/>
</dbReference>
<dbReference type="InterPro" id="IPR001375">
    <property type="entry name" value="Peptidase_S9_cat"/>
</dbReference>
<dbReference type="Gene3D" id="3.40.50.1820">
    <property type="entry name" value="alpha/beta hydrolase"/>
    <property type="match status" value="1"/>
</dbReference>
<accession>M0F4A2</accession>
<evidence type="ECO:0000256" key="5">
    <source>
        <dbReference type="ARBA" id="ARBA00022801"/>
    </source>
</evidence>
<proteinExistence type="inferred from homology"/>
<feature type="domain" description="Peptidase S9 prolyl oligopeptidase catalytic" evidence="8">
    <location>
        <begin position="505"/>
        <end position="715"/>
    </location>
</feature>
<comment type="similarity">
    <text evidence="2">Belongs to the peptidase S9A family.</text>
</comment>
<dbReference type="FunFam" id="3.40.50.1820:FF:000005">
    <property type="entry name" value="Prolyl endopeptidase"/>
    <property type="match status" value="1"/>
</dbReference>
<dbReference type="Pfam" id="PF00326">
    <property type="entry name" value="Peptidase_S9"/>
    <property type="match status" value="1"/>
</dbReference>
<evidence type="ECO:0000313" key="10">
    <source>
        <dbReference type="EMBL" id="ELZ53479.1"/>
    </source>
</evidence>
<evidence type="ECO:0000259" key="9">
    <source>
        <dbReference type="Pfam" id="PF02897"/>
    </source>
</evidence>
<feature type="domain" description="Peptidase S9A N-terminal" evidence="9">
    <location>
        <begin position="11"/>
        <end position="422"/>
    </location>
</feature>
<dbReference type="AlphaFoldDB" id="M0F4A2"/>
<dbReference type="InterPro" id="IPR002470">
    <property type="entry name" value="Peptidase_S9A"/>
</dbReference>
<feature type="region of interest" description="Disordered" evidence="7">
    <location>
        <begin position="418"/>
        <end position="445"/>
    </location>
</feature>
<dbReference type="RefSeq" id="WP_008586045.1">
    <property type="nucleotide sequence ID" value="NZ_AOJO01000059.1"/>
</dbReference>
<dbReference type="PANTHER" id="PTHR42881">
    <property type="entry name" value="PROLYL ENDOPEPTIDASE"/>
    <property type="match status" value="1"/>
</dbReference>
<dbReference type="Pfam" id="PF02897">
    <property type="entry name" value="Peptidase_S9_N"/>
    <property type="match status" value="1"/>
</dbReference>
<dbReference type="GO" id="GO:0005829">
    <property type="term" value="C:cytosol"/>
    <property type="evidence" value="ECO:0007669"/>
    <property type="project" value="TreeGrafter"/>
</dbReference>